<dbReference type="Proteomes" id="UP000439314">
    <property type="component" value="Unassembled WGS sequence"/>
</dbReference>
<dbReference type="InterPro" id="IPR016032">
    <property type="entry name" value="Sig_transdc_resp-reg_C-effctor"/>
</dbReference>
<protein>
    <submittedName>
        <fullName evidence="5">DNA-binding response regulator</fullName>
    </submittedName>
</protein>
<evidence type="ECO:0000313" key="5">
    <source>
        <dbReference type="EMBL" id="MRH00817.1"/>
    </source>
</evidence>
<evidence type="ECO:0000313" key="7">
    <source>
        <dbReference type="Proteomes" id="UP000437931"/>
    </source>
</evidence>
<keyword evidence="7" id="KW-1185">Reference proteome</keyword>
<reference evidence="6" key="2">
    <citation type="journal article" date="2020" name="Plant Dis.">
        <title>A Grain Rot of Rice in Iran Caused by a Xanthomonas Strain Closely Related to X. sacchari.</title>
        <authorList>
            <person name="Mirghasempour S.A."/>
            <person name="Huang S."/>
            <person name="Studholme D.J."/>
            <person name="Brady C.L."/>
        </authorList>
    </citation>
    <scope>NUCLEOTIDE SEQUENCE</scope>
    <source>
        <strain evidence="6">SAM114</strain>
    </source>
</reference>
<dbReference type="AlphaFoldDB" id="A0A6N7QC95"/>
<dbReference type="SUPFAM" id="SSF46894">
    <property type="entry name" value="C-terminal effector domain of the bipartite response regulators"/>
    <property type="match status" value="1"/>
</dbReference>
<keyword evidence="2 5" id="KW-0238">DNA-binding</keyword>
<name>A0A6N7QC95_9XANT</name>
<dbReference type="GO" id="GO:0003677">
    <property type="term" value="F:DNA binding"/>
    <property type="evidence" value="ECO:0007669"/>
    <property type="project" value="UniProtKB-KW"/>
</dbReference>
<evidence type="ECO:0000313" key="8">
    <source>
        <dbReference type="Proteomes" id="UP000439314"/>
    </source>
</evidence>
<dbReference type="GO" id="GO:0006355">
    <property type="term" value="P:regulation of DNA-templated transcription"/>
    <property type="evidence" value="ECO:0007669"/>
    <property type="project" value="InterPro"/>
</dbReference>
<dbReference type="PANTHER" id="PTHR44688:SF16">
    <property type="entry name" value="DNA-BINDING TRANSCRIPTIONAL ACTIVATOR DEVR_DOSR"/>
    <property type="match status" value="1"/>
</dbReference>
<comment type="caution">
    <text evidence="5">The sequence shown here is derived from an EMBL/GenBank/DDBJ whole genome shotgun (WGS) entry which is preliminary data.</text>
</comment>
<organism evidence="5 8">
    <name type="scientific">Xanthomonas sontii</name>
    <dbReference type="NCBI Taxonomy" id="2650745"/>
    <lineage>
        <taxon>Bacteria</taxon>
        <taxon>Pseudomonadati</taxon>
        <taxon>Pseudomonadota</taxon>
        <taxon>Gammaproteobacteria</taxon>
        <taxon>Lysobacterales</taxon>
        <taxon>Lysobacteraceae</taxon>
        <taxon>Xanthomonas</taxon>
    </lineage>
</organism>
<dbReference type="Proteomes" id="UP000437931">
    <property type="component" value="Unassembled WGS sequence"/>
</dbReference>
<dbReference type="SMART" id="SM00421">
    <property type="entry name" value="HTH_LUXR"/>
    <property type="match status" value="1"/>
</dbReference>
<dbReference type="SUPFAM" id="SSF55781">
    <property type="entry name" value="GAF domain-like"/>
    <property type="match status" value="1"/>
</dbReference>
<accession>A0A6N7QC95</accession>
<keyword evidence="1" id="KW-0805">Transcription regulation</keyword>
<dbReference type="Gene3D" id="1.10.10.10">
    <property type="entry name" value="Winged helix-like DNA-binding domain superfamily/Winged helix DNA-binding domain"/>
    <property type="match status" value="1"/>
</dbReference>
<dbReference type="CDD" id="cd06170">
    <property type="entry name" value="LuxR_C_like"/>
    <property type="match status" value="1"/>
</dbReference>
<dbReference type="EMBL" id="WJPM01000008">
    <property type="protein sequence ID" value="MRH75239.1"/>
    <property type="molecule type" value="Genomic_DNA"/>
</dbReference>
<dbReference type="Pfam" id="PF00196">
    <property type="entry name" value="GerE"/>
    <property type="match status" value="1"/>
</dbReference>
<evidence type="ECO:0000313" key="6">
    <source>
        <dbReference type="EMBL" id="MRH75239.1"/>
    </source>
</evidence>
<evidence type="ECO:0000256" key="1">
    <source>
        <dbReference type="ARBA" id="ARBA00023015"/>
    </source>
</evidence>
<reference evidence="7 8" key="1">
    <citation type="submission" date="2019-11" db="EMBL/GenBank/DDBJ databases">
        <title>First report of rice panicle blight caused by Xanthomonas sp. in Iran.</title>
        <authorList>
            <person name="Mirghasempour S.A."/>
            <person name="Huang S."/>
            <person name="Brady C.L."/>
            <person name="Studholme D.J."/>
        </authorList>
    </citation>
    <scope>NUCLEOTIDE SEQUENCE [LARGE SCALE GENOMIC DNA]</scope>
    <source>
        <strain evidence="5 8">ASD011</strain>
        <strain evidence="7">SAM114</strain>
    </source>
</reference>
<sequence>MHPPSNAGQWREALRRDAADAARWQAVAAAAAALREAGDAAQAAAHALVPASALVAAPHAAVLAVRGARCLVLASQGDALPPGASVAVEAPAHAWRLRGDAANEAGELCLPIAALGVPLGMLCLGWDARTVPAPEDVQALSAIAALLAPLAAEPPRAPRRRKPAHADRLAVLSARERQVLALLSRGLTNAALGAELGISAGTAKVHVERILHKLQVADRTQAAVVAVQAGVAL</sequence>
<keyword evidence="3" id="KW-0804">Transcription</keyword>
<dbReference type="InterPro" id="IPR000792">
    <property type="entry name" value="Tscrpt_reg_LuxR_C"/>
</dbReference>
<evidence type="ECO:0000256" key="3">
    <source>
        <dbReference type="ARBA" id="ARBA00023163"/>
    </source>
</evidence>
<dbReference type="PRINTS" id="PR00038">
    <property type="entry name" value="HTHLUXR"/>
</dbReference>
<dbReference type="PROSITE" id="PS50043">
    <property type="entry name" value="HTH_LUXR_2"/>
    <property type="match status" value="1"/>
</dbReference>
<evidence type="ECO:0000256" key="2">
    <source>
        <dbReference type="ARBA" id="ARBA00023125"/>
    </source>
</evidence>
<feature type="domain" description="HTH luxR-type" evidence="4">
    <location>
        <begin position="165"/>
        <end position="230"/>
    </location>
</feature>
<dbReference type="RefSeq" id="WP_338420177.1">
    <property type="nucleotide sequence ID" value="NZ_WJPM01000008.1"/>
</dbReference>
<proteinExistence type="predicted"/>
<gene>
    <name evidence="5" type="ORF">GIY21_11010</name>
    <name evidence="6" type="ORF">GIY22_11435</name>
</gene>
<dbReference type="EMBL" id="WJPN01000008">
    <property type="protein sequence ID" value="MRH00817.1"/>
    <property type="molecule type" value="Genomic_DNA"/>
</dbReference>
<dbReference type="PANTHER" id="PTHR44688">
    <property type="entry name" value="DNA-BINDING TRANSCRIPTIONAL ACTIVATOR DEVR_DOSR"/>
    <property type="match status" value="1"/>
</dbReference>
<dbReference type="InterPro" id="IPR036388">
    <property type="entry name" value="WH-like_DNA-bd_sf"/>
</dbReference>
<evidence type="ECO:0000259" key="4">
    <source>
        <dbReference type="PROSITE" id="PS50043"/>
    </source>
</evidence>